<feature type="transmembrane region" description="Helical" evidence="6">
    <location>
        <begin position="29"/>
        <end position="46"/>
    </location>
</feature>
<dbReference type="Gene3D" id="1.10.287.130">
    <property type="match status" value="1"/>
</dbReference>
<evidence type="ECO:0000259" key="7">
    <source>
        <dbReference type="PROSITE" id="PS50109"/>
    </source>
</evidence>
<dbReference type="Proteomes" id="UP000323824">
    <property type="component" value="Chromosome"/>
</dbReference>
<dbReference type="InterPro" id="IPR011006">
    <property type="entry name" value="CheY-like_superfamily"/>
</dbReference>
<keyword evidence="4" id="KW-0902">Two-component regulatory system</keyword>
<dbReference type="EC" id="2.7.13.3" evidence="2"/>
<dbReference type="PROSITE" id="PS50110">
    <property type="entry name" value="RESPONSE_REGULATORY"/>
    <property type="match status" value="2"/>
</dbReference>
<dbReference type="PROSITE" id="PS50109">
    <property type="entry name" value="HIS_KIN"/>
    <property type="match status" value="1"/>
</dbReference>
<evidence type="ECO:0000256" key="1">
    <source>
        <dbReference type="ARBA" id="ARBA00000085"/>
    </source>
</evidence>
<comment type="catalytic activity">
    <reaction evidence="1">
        <text>ATP + protein L-histidine = ADP + protein N-phospho-L-histidine.</text>
        <dbReference type="EC" id="2.7.13.3"/>
    </reaction>
</comment>
<keyword evidence="6" id="KW-0812">Transmembrane</keyword>
<feature type="domain" description="Response regulatory" evidence="8">
    <location>
        <begin position="312"/>
        <end position="428"/>
    </location>
</feature>
<sequence length="576" mass="65281">MSNLILIVLLLISSLPTYTLFFQHKLSLVPTILITLVYIAIFIIILKRDKKRNPTLILTTESEINETKSNFLSNISHEIKTPLNGILGMNNLLLMSDLNREQREFSKTISNCGESLLTTINDILDFSKMIKGDLTLENIHFDLRKLLKEFYSMNHLTAEMKDLTFLYSIDNEVPNYYSGDPGRIRQILSNLYNNAVKFTNKGTIEFSCNIIKEDDKNATLQFKVSDTGIGISKEKMETLFNSFYQGDSSLSRGFSGTGLGLSTSQKLVKLMGGEITVTSSLGVGSEFTFNIDLEKGLPLLKPRNGVDLSTIRGLIVDNGVVKSSNIKNFLKEQTQISRVVETYDLALNILKFERFDFIIFDLNTFHLEKVNLEPFIKQLKTFNELKIITLTHEGTRGDGELCRKLNIDGYFSQPFNPKMILEAVSMIVGKEYKDGELTTIHTLKENQRSKVNILVVDDNTVNLIIAEKLLTKMGFHIGKALNGEEAIKEIQNKKYHLILMDLQMPVMNGLQCSNLIRNEEAGNHNKDIPIIALTANISLTDRENCSKVGMNDFLSKPYNPQQIEESINRFVDWEKL</sequence>
<dbReference type="InterPro" id="IPR036890">
    <property type="entry name" value="HATPase_C_sf"/>
</dbReference>
<dbReference type="InterPro" id="IPR003661">
    <property type="entry name" value="HisK_dim/P_dom"/>
</dbReference>
<dbReference type="Pfam" id="PF02518">
    <property type="entry name" value="HATPase_c"/>
    <property type="match status" value="1"/>
</dbReference>
<feature type="domain" description="Histidine kinase" evidence="7">
    <location>
        <begin position="74"/>
        <end position="295"/>
    </location>
</feature>
<name>A0A5C1QCL3_9SPIO</name>
<dbReference type="OrthoDB" id="6192248at2"/>
<dbReference type="SUPFAM" id="SSF55874">
    <property type="entry name" value="ATPase domain of HSP90 chaperone/DNA topoisomerase II/histidine kinase"/>
    <property type="match status" value="1"/>
</dbReference>
<evidence type="ECO:0000256" key="3">
    <source>
        <dbReference type="ARBA" id="ARBA00022553"/>
    </source>
</evidence>
<dbReference type="AlphaFoldDB" id="A0A5C1QCL3"/>
<evidence type="ECO:0000313" key="10">
    <source>
        <dbReference type="Proteomes" id="UP000323824"/>
    </source>
</evidence>
<evidence type="ECO:0000256" key="2">
    <source>
        <dbReference type="ARBA" id="ARBA00012438"/>
    </source>
</evidence>
<dbReference type="PANTHER" id="PTHR45339:SF1">
    <property type="entry name" value="HYBRID SIGNAL TRANSDUCTION HISTIDINE KINASE J"/>
    <property type="match status" value="1"/>
</dbReference>
<keyword evidence="6" id="KW-0472">Membrane</keyword>
<gene>
    <name evidence="9" type="ORF">EW093_08110</name>
</gene>
<feature type="modified residue" description="4-aspartylphosphate" evidence="5">
    <location>
        <position position="501"/>
    </location>
</feature>
<evidence type="ECO:0000256" key="4">
    <source>
        <dbReference type="ARBA" id="ARBA00023012"/>
    </source>
</evidence>
<dbReference type="FunFam" id="3.30.565.10:FF:000010">
    <property type="entry name" value="Sensor histidine kinase RcsC"/>
    <property type="match status" value="1"/>
</dbReference>
<dbReference type="SMART" id="SM00448">
    <property type="entry name" value="REC"/>
    <property type="match status" value="2"/>
</dbReference>
<protein>
    <recommendedName>
        <fullName evidence="2">histidine kinase</fullName>
        <ecNumber evidence="2">2.7.13.3</ecNumber>
    </recommendedName>
</protein>
<dbReference type="InterPro" id="IPR036097">
    <property type="entry name" value="HisK_dim/P_sf"/>
</dbReference>
<dbReference type="RefSeq" id="WP_149567912.1">
    <property type="nucleotide sequence ID" value="NZ_CP035807.1"/>
</dbReference>
<dbReference type="Gene3D" id="3.30.565.10">
    <property type="entry name" value="Histidine kinase-like ATPase, C-terminal domain"/>
    <property type="match status" value="1"/>
</dbReference>
<dbReference type="InterPro" id="IPR005467">
    <property type="entry name" value="His_kinase_dom"/>
</dbReference>
<keyword evidence="3 5" id="KW-0597">Phosphoprotein</keyword>
<dbReference type="InterPro" id="IPR003594">
    <property type="entry name" value="HATPase_dom"/>
</dbReference>
<evidence type="ECO:0000259" key="8">
    <source>
        <dbReference type="PROSITE" id="PS50110"/>
    </source>
</evidence>
<proteinExistence type="predicted"/>
<evidence type="ECO:0000313" key="9">
    <source>
        <dbReference type="EMBL" id="QEN04669.1"/>
    </source>
</evidence>
<feature type="modified residue" description="4-aspartylphosphate" evidence="5">
    <location>
        <position position="361"/>
    </location>
</feature>
<dbReference type="SMART" id="SM00388">
    <property type="entry name" value="HisKA"/>
    <property type="match status" value="1"/>
</dbReference>
<dbReference type="CDD" id="cd00082">
    <property type="entry name" value="HisKA"/>
    <property type="match status" value="1"/>
</dbReference>
<dbReference type="SUPFAM" id="SSF47384">
    <property type="entry name" value="Homodimeric domain of signal transducing histidine kinase"/>
    <property type="match status" value="1"/>
</dbReference>
<dbReference type="PRINTS" id="PR00344">
    <property type="entry name" value="BCTRLSENSOR"/>
</dbReference>
<dbReference type="GO" id="GO:0000155">
    <property type="term" value="F:phosphorelay sensor kinase activity"/>
    <property type="evidence" value="ECO:0007669"/>
    <property type="project" value="InterPro"/>
</dbReference>
<dbReference type="KEGG" id="sper:EW093_08110"/>
<dbReference type="CDD" id="cd16922">
    <property type="entry name" value="HATPase_EvgS-ArcB-TorS-like"/>
    <property type="match status" value="1"/>
</dbReference>
<evidence type="ECO:0000256" key="5">
    <source>
        <dbReference type="PROSITE-ProRule" id="PRU00169"/>
    </source>
</evidence>
<dbReference type="Pfam" id="PF00512">
    <property type="entry name" value="HisKA"/>
    <property type="match status" value="1"/>
</dbReference>
<dbReference type="CDD" id="cd17546">
    <property type="entry name" value="REC_hyHK_CKI1_RcsC-like"/>
    <property type="match status" value="1"/>
</dbReference>
<evidence type="ECO:0000256" key="6">
    <source>
        <dbReference type="SAM" id="Phobius"/>
    </source>
</evidence>
<keyword evidence="6" id="KW-1133">Transmembrane helix</keyword>
<keyword evidence="10" id="KW-1185">Reference proteome</keyword>
<dbReference type="SUPFAM" id="SSF52172">
    <property type="entry name" value="CheY-like"/>
    <property type="match status" value="2"/>
</dbReference>
<dbReference type="PANTHER" id="PTHR45339">
    <property type="entry name" value="HYBRID SIGNAL TRANSDUCTION HISTIDINE KINASE J"/>
    <property type="match status" value="1"/>
</dbReference>
<dbReference type="InterPro" id="IPR004358">
    <property type="entry name" value="Sig_transdc_His_kin-like_C"/>
</dbReference>
<dbReference type="Gene3D" id="3.40.50.2300">
    <property type="match status" value="2"/>
</dbReference>
<reference evidence="9 10" key="1">
    <citation type="submission" date="2019-02" db="EMBL/GenBank/DDBJ databases">
        <authorList>
            <person name="Fomenkov A."/>
            <person name="Dubinina G."/>
            <person name="Grabovich M."/>
            <person name="Vincze T."/>
            <person name="Roberts R.J."/>
        </authorList>
    </citation>
    <scope>NUCLEOTIDE SEQUENCE [LARGE SCALE GENOMIC DNA]</scope>
    <source>
        <strain evidence="9 10">P</strain>
    </source>
</reference>
<dbReference type="SMART" id="SM00387">
    <property type="entry name" value="HATPase_c"/>
    <property type="match status" value="1"/>
</dbReference>
<dbReference type="Pfam" id="PF00072">
    <property type="entry name" value="Response_reg"/>
    <property type="match status" value="2"/>
</dbReference>
<organism evidence="9 10">
    <name type="scientific">Thiospirochaeta perfilievii</name>
    <dbReference type="NCBI Taxonomy" id="252967"/>
    <lineage>
        <taxon>Bacteria</taxon>
        <taxon>Pseudomonadati</taxon>
        <taxon>Spirochaetota</taxon>
        <taxon>Spirochaetia</taxon>
        <taxon>Spirochaetales</taxon>
        <taxon>Spirochaetaceae</taxon>
        <taxon>Thiospirochaeta</taxon>
    </lineage>
</organism>
<feature type="domain" description="Response regulatory" evidence="8">
    <location>
        <begin position="452"/>
        <end position="571"/>
    </location>
</feature>
<reference evidence="9 10" key="2">
    <citation type="submission" date="2019-09" db="EMBL/GenBank/DDBJ databases">
        <title>Complete Genome Sequence and Methylome Analysis of free living Spirochaetas.</title>
        <authorList>
            <person name="Leshcheva N."/>
            <person name="Mikheeva N."/>
        </authorList>
    </citation>
    <scope>NUCLEOTIDE SEQUENCE [LARGE SCALE GENOMIC DNA]</scope>
    <source>
        <strain evidence="9 10">P</strain>
    </source>
</reference>
<dbReference type="InterPro" id="IPR001789">
    <property type="entry name" value="Sig_transdc_resp-reg_receiver"/>
</dbReference>
<accession>A0A5C1QCL3</accession>
<dbReference type="EMBL" id="CP035807">
    <property type="protein sequence ID" value="QEN04669.1"/>
    <property type="molecule type" value="Genomic_DNA"/>
</dbReference>